<dbReference type="PROSITE" id="PS00624">
    <property type="entry name" value="GMC_OXRED_2"/>
    <property type="match status" value="1"/>
</dbReference>
<dbReference type="SUPFAM" id="SSF54373">
    <property type="entry name" value="FAD-linked reductases, C-terminal domain"/>
    <property type="match status" value="1"/>
</dbReference>
<evidence type="ECO:0000259" key="12">
    <source>
        <dbReference type="PROSITE" id="PS00623"/>
    </source>
</evidence>
<dbReference type="Gene3D" id="3.30.560.10">
    <property type="entry name" value="Glucose Oxidase, domain 3"/>
    <property type="match status" value="2"/>
</dbReference>
<evidence type="ECO:0000313" key="14">
    <source>
        <dbReference type="EMBL" id="KAJ5168589.1"/>
    </source>
</evidence>
<dbReference type="InterPro" id="IPR000172">
    <property type="entry name" value="GMC_OxRdtase_N"/>
</dbReference>
<gene>
    <name evidence="14" type="ORF">N7482_004183</name>
</gene>
<keyword evidence="8 10" id="KW-0274">FAD</keyword>
<evidence type="ECO:0000256" key="6">
    <source>
        <dbReference type="ARBA" id="ARBA00022512"/>
    </source>
</evidence>
<comment type="cofactor">
    <cofactor evidence="1 10">
        <name>FAD</name>
        <dbReference type="ChEBI" id="CHEBI:57692"/>
    </cofactor>
</comment>
<dbReference type="AlphaFoldDB" id="A0A9W9I8B6"/>
<evidence type="ECO:0000256" key="3">
    <source>
        <dbReference type="ARBA" id="ARBA00004496"/>
    </source>
</evidence>
<evidence type="ECO:0000256" key="10">
    <source>
        <dbReference type="PIRSR" id="PIRSR000137-2"/>
    </source>
</evidence>
<keyword evidence="7 11" id="KW-0285">Flavoprotein</keyword>
<evidence type="ECO:0000256" key="8">
    <source>
        <dbReference type="ARBA" id="ARBA00022827"/>
    </source>
</evidence>
<sequence>MPLADLPSTADYVIVGGGTAGLVVAARLSEDSDVKVVVLESGPDRTNDQQVQNPDAWLELGGSELDWKVKIKPQVALNDRELDHPAGKVLGGSSAINGMAFVAPSPAGIDAWAKLGNTTWTWESLLPYLQKSYTVTAPELYPDLNETQRIPSAGPIQLSYPAVADQGSQPLLDVWKEALYAQGYDFNADILAEKTLGSRAYAATIDPVSGLRSGADRGYGAIASARPNVSIVTDATVRRILFDSNTLNVTATGVEVIYNGQVITTKASKEIILAAGAFHTPKLLELSGVGQKDRLSSFGISVVIDQPGVGENLQNHLMRPVLAPLKPHPGLKDVSTGIKCYAMVNLDPEEQSKLVSAHSADFNDRINQEIRCIIQNPSEATASVILGVLAPTMGLLGVIISFPLSRGSSHISSTDLDALPTVDAGFGTKELDLEILARHVRNIHELINSPSLSPFFQERTADTDIESIKTDLRETALPTNHACGTAAMLPRDAGGVVDQDLKVYGTENLRVVDASIFPLIPHANPLATVYAVAERAADLIRGKTV</sequence>
<dbReference type="GO" id="GO:0050660">
    <property type="term" value="F:flavin adenine dinucleotide binding"/>
    <property type="evidence" value="ECO:0007669"/>
    <property type="project" value="InterPro"/>
</dbReference>
<dbReference type="InterPro" id="IPR036188">
    <property type="entry name" value="FAD/NAD-bd_sf"/>
</dbReference>
<keyword evidence="5" id="KW-0963">Cytoplasm</keyword>
<dbReference type="PANTHER" id="PTHR11552">
    <property type="entry name" value="GLUCOSE-METHANOL-CHOLINE GMC OXIDOREDUCTASE"/>
    <property type="match status" value="1"/>
</dbReference>
<evidence type="ECO:0000256" key="9">
    <source>
        <dbReference type="ARBA" id="ARBA00023002"/>
    </source>
</evidence>
<evidence type="ECO:0000256" key="11">
    <source>
        <dbReference type="RuleBase" id="RU003968"/>
    </source>
</evidence>
<dbReference type="Pfam" id="PF00732">
    <property type="entry name" value="GMC_oxred_N"/>
    <property type="match status" value="1"/>
</dbReference>
<dbReference type="PANTHER" id="PTHR11552:SF201">
    <property type="entry name" value="GLUCOSE-METHANOL-CHOLINE OXIDOREDUCTASE N-TERMINAL DOMAIN-CONTAINING PROTEIN"/>
    <property type="match status" value="1"/>
</dbReference>
<dbReference type="PROSITE" id="PS00623">
    <property type="entry name" value="GMC_OXRED_1"/>
    <property type="match status" value="1"/>
</dbReference>
<name>A0A9W9I8B6_9EURO</name>
<dbReference type="PIRSF" id="PIRSF000137">
    <property type="entry name" value="Alcohol_oxidase"/>
    <property type="match status" value="1"/>
</dbReference>
<organism evidence="14 15">
    <name type="scientific">Penicillium canariense</name>
    <dbReference type="NCBI Taxonomy" id="189055"/>
    <lineage>
        <taxon>Eukaryota</taxon>
        <taxon>Fungi</taxon>
        <taxon>Dikarya</taxon>
        <taxon>Ascomycota</taxon>
        <taxon>Pezizomycotina</taxon>
        <taxon>Eurotiomycetes</taxon>
        <taxon>Eurotiomycetidae</taxon>
        <taxon>Eurotiales</taxon>
        <taxon>Aspergillaceae</taxon>
        <taxon>Penicillium</taxon>
    </lineage>
</organism>
<comment type="caution">
    <text evidence="14">The sequence shown here is derived from an EMBL/GenBank/DDBJ whole genome shotgun (WGS) entry which is preliminary data.</text>
</comment>
<evidence type="ECO:0000256" key="2">
    <source>
        <dbReference type="ARBA" id="ARBA00004191"/>
    </source>
</evidence>
<dbReference type="InterPro" id="IPR012132">
    <property type="entry name" value="GMC_OxRdtase"/>
</dbReference>
<reference evidence="14" key="1">
    <citation type="submission" date="2022-11" db="EMBL/GenBank/DDBJ databases">
        <authorList>
            <person name="Petersen C."/>
        </authorList>
    </citation>
    <scope>NUCLEOTIDE SEQUENCE</scope>
    <source>
        <strain evidence="14">IBT 26290</strain>
    </source>
</reference>
<dbReference type="GO" id="GO:0016614">
    <property type="term" value="F:oxidoreductase activity, acting on CH-OH group of donors"/>
    <property type="evidence" value="ECO:0007669"/>
    <property type="project" value="InterPro"/>
</dbReference>
<dbReference type="Proteomes" id="UP001149163">
    <property type="component" value="Unassembled WGS sequence"/>
</dbReference>
<feature type="binding site" evidence="10">
    <location>
        <position position="89"/>
    </location>
    <ligand>
        <name>FAD</name>
        <dbReference type="ChEBI" id="CHEBI:57692"/>
    </ligand>
</feature>
<protein>
    <recommendedName>
        <fullName evidence="12 13">Glucose-methanol-choline oxidoreductase N-terminal domain-containing protein</fullName>
    </recommendedName>
</protein>
<keyword evidence="6" id="KW-0964">Secreted</keyword>
<dbReference type="Pfam" id="PF05199">
    <property type="entry name" value="GMC_oxred_C"/>
    <property type="match status" value="1"/>
</dbReference>
<dbReference type="InterPro" id="IPR007867">
    <property type="entry name" value="GMC_OxRtase_C"/>
</dbReference>
<dbReference type="GeneID" id="81425484"/>
<evidence type="ECO:0000256" key="7">
    <source>
        <dbReference type="ARBA" id="ARBA00022630"/>
    </source>
</evidence>
<feature type="domain" description="Glucose-methanol-choline oxidoreductase N-terminal" evidence="12">
    <location>
        <begin position="87"/>
        <end position="110"/>
    </location>
</feature>
<keyword evidence="6" id="KW-0134">Cell wall</keyword>
<accession>A0A9W9I8B6</accession>
<keyword evidence="9" id="KW-0560">Oxidoreductase</keyword>
<dbReference type="OrthoDB" id="269227at2759"/>
<evidence type="ECO:0000256" key="4">
    <source>
        <dbReference type="ARBA" id="ARBA00010790"/>
    </source>
</evidence>
<comment type="similarity">
    <text evidence="4 11">Belongs to the GMC oxidoreductase family.</text>
</comment>
<evidence type="ECO:0000256" key="1">
    <source>
        <dbReference type="ARBA" id="ARBA00001974"/>
    </source>
</evidence>
<dbReference type="SUPFAM" id="SSF51905">
    <property type="entry name" value="FAD/NAD(P)-binding domain"/>
    <property type="match status" value="1"/>
</dbReference>
<reference evidence="14" key="2">
    <citation type="journal article" date="2023" name="IMA Fungus">
        <title>Comparative genomic study of the Penicillium genus elucidates a diverse pangenome and 15 lateral gene transfer events.</title>
        <authorList>
            <person name="Petersen C."/>
            <person name="Sorensen T."/>
            <person name="Nielsen M.R."/>
            <person name="Sondergaard T.E."/>
            <person name="Sorensen J.L."/>
            <person name="Fitzpatrick D.A."/>
            <person name="Frisvad J.C."/>
            <person name="Nielsen K.L."/>
        </authorList>
    </citation>
    <scope>NUCLEOTIDE SEQUENCE</scope>
    <source>
        <strain evidence="14">IBT 26290</strain>
    </source>
</reference>
<evidence type="ECO:0000313" key="15">
    <source>
        <dbReference type="Proteomes" id="UP001149163"/>
    </source>
</evidence>
<evidence type="ECO:0000259" key="13">
    <source>
        <dbReference type="PROSITE" id="PS00624"/>
    </source>
</evidence>
<evidence type="ECO:0000256" key="5">
    <source>
        <dbReference type="ARBA" id="ARBA00022490"/>
    </source>
</evidence>
<dbReference type="EMBL" id="JAPQKN010000002">
    <property type="protein sequence ID" value="KAJ5168589.1"/>
    <property type="molecule type" value="Genomic_DNA"/>
</dbReference>
<feature type="domain" description="Glucose-methanol-choline oxidoreductase N-terminal" evidence="13">
    <location>
        <begin position="276"/>
        <end position="290"/>
    </location>
</feature>
<dbReference type="GO" id="GO:0005737">
    <property type="term" value="C:cytoplasm"/>
    <property type="evidence" value="ECO:0007669"/>
    <property type="project" value="UniProtKB-SubCell"/>
</dbReference>
<dbReference type="RefSeq" id="XP_056545050.1">
    <property type="nucleotide sequence ID" value="XM_056686308.1"/>
</dbReference>
<dbReference type="Gene3D" id="3.50.50.60">
    <property type="entry name" value="FAD/NAD(P)-binding domain"/>
    <property type="match status" value="2"/>
</dbReference>
<keyword evidence="15" id="KW-1185">Reference proteome</keyword>
<proteinExistence type="inferred from homology"/>
<comment type="subcellular location">
    <subcellularLocation>
        <location evidence="3">Cytoplasm</location>
    </subcellularLocation>
    <subcellularLocation>
        <location evidence="2">Secreted</location>
        <location evidence="2">Cell wall</location>
    </subcellularLocation>
</comment>
<feature type="binding site" evidence="10">
    <location>
        <position position="237"/>
    </location>
    <ligand>
        <name>FAD</name>
        <dbReference type="ChEBI" id="CHEBI:57692"/>
    </ligand>
</feature>